<comment type="caution">
    <text evidence="4">The sequence shown here is derived from an EMBL/GenBank/DDBJ whole genome shotgun (WGS) entry which is preliminary data.</text>
</comment>
<dbReference type="GO" id="GO:0016757">
    <property type="term" value="F:glycosyltransferase activity"/>
    <property type="evidence" value="ECO:0007669"/>
    <property type="project" value="UniProtKB-KW"/>
</dbReference>
<proteinExistence type="predicted"/>
<dbReference type="InterPro" id="IPR001296">
    <property type="entry name" value="Glyco_trans_1"/>
</dbReference>
<keyword evidence="2 4" id="KW-0808">Transferase</keyword>
<name>A0A538T0Q2_UNCEI</name>
<keyword evidence="1" id="KW-0328">Glycosyltransferase</keyword>
<dbReference type="EMBL" id="VBOS01000130">
    <property type="protein sequence ID" value="TMQ57219.1"/>
    <property type="molecule type" value="Genomic_DNA"/>
</dbReference>
<evidence type="ECO:0000313" key="5">
    <source>
        <dbReference type="Proteomes" id="UP000317716"/>
    </source>
</evidence>
<feature type="domain" description="Glycosyl transferase family 1" evidence="3">
    <location>
        <begin position="211"/>
        <end position="373"/>
    </location>
</feature>
<dbReference type="PANTHER" id="PTHR12526:SF510">
    <property type="entry name" value="D-INOSITOL 3-PHOSPHATE GLYCOSYLTRANSFERASE"/>
    <property type="match status" value="1"/>
</dbReference>
<dbReference type="CDD" id="cd03801">
    <property type="entry name" value="GT4_PimA-like"/>
    <property type="match status" value="1"/>
</dbReference>
<evidence type="ECO:0000313" key="4">
    <source>
        <dbReference type="EMBL" id="TMQ57219.1"/>
    </source>
</evidence>
<gene>
    <name evidence="4" type="ORF">E6K72_03850</name>
</gene>
<dbReference type="Gene3D" id="3.40.50.2000">
    <property type="entry name" value="Glycogen Phosphorylase B"/>
    <property type="match status" value="2"/>
</dbReference>
<evidence type="ECO:0000259" key="3">
    <source>
        <dbReference type="Pfam" id="PF00534"/>
    </source>
</evidence>
<dbReference type="SUPFAM" id="SSF53756">
    <property type="entry name" value="UDP-Glycosyltransferase/glycogen phosphorylase"/>
    <property type="match status" value="1"/>
</dbReference>
<dbReference type="AlphaFoldDB" id="A0A538T0Q2"/>
<dbReference type="Proteomes" id="UP000317716">
    <property type="component" value="Unassembled WGS sequence"/>
</dbReference>
<reference evidence="4 5" key="1">
    <citation type="journal article" date="2019" name="Nat. Microbiol.">
        <title>Mediterranean grassland soil C-N compound turnover is dependent on rainfall and depth, and is mediated by genomically divergent microorganisms.</title>
        <authorList>
            <person name="Diamond S."/>
            <person name="Andeer P.F."/>
            <person name="Li Z."/>
            <person name="Crits-Christoph A."/>
            <person name="Burstein D."/>
            <person name="Anantharaman K."/>
            <person name="Lane K.R."/>
            <person name="Thomas B.C."/>
            <person name="Pan C."/>
            <person name="Northen T.R."/>
            <person name="Banfield J.F."/>
        </authorList>
    </citation>
    <scope>NUCLEOTIDE SEQUENCE [LARGE SCALE GENOMIC DNA]</scope>
    <source>
        <strain evidence="4">WS_2</strain>
    </source>
</reference>
<sequence length="403" mass="43420">MKLLVVMDNLRTTDLDEPALWLSELAVRWAERGIRVEIICLHAPEGGCPPEELPGVEVNCPGPEHFEAALGGSLANHPDVLHVACAGPFGPRVVEILRELPIVLDVHGFWPICPAGDLMRRPKLLPCGEHYPFHACGACAGLPRLRAMEERVQLVAGAGIVMAHSAFNRVRLNAGLGRPVELVDYGVDVSRFRPDPDPPWTPEIMEIFAARDRPRVMFLGPPTPARGGERAIDLLVALAARVPDVELVVGGRDPQNPGWDQMVTAEAHEMGLANNLRCIPSVPTHNLPALYAACQVAISPMMGSEAGGLFAEQALACGLPIVASPSGALQDLMREGTEGLFVPASETAAFADAVCALLADPHTRAGFAEAARLRAVEKHDIQRSLFELEELYERIRGPGRRAA</sequence>
<evidence type="ECO:0000256" key="2">
    <source>
        <dbReference type="ARBA" id="ARBA00022679"/>
    </source>
</evidence>
<protein>
    <submittedName>
        <fullName evidence="4">Glycosyltransferase family 4 protein</fullName>
    </submittedName>
</protein>
<evidence type="ECO:0000256" key="1">
    <source>
        <dbReference type="ARBA" id="ARBA00022676"/>
    </source>
</evidence>
<accession>A0A538T0Q2</accession>
<organism evidence="4 5">
    <name type="scientific">Eiseniibacteriota bacterium</name>
    <dbReference type="NCBI Taxonomy" id="2212470"/>
    <lineage>
        <taxon>Bacteria</taxon>
        <taxon>Candidatus Eiseniibacteriota</taxon>
    </lineage>
</organism>
<dbReference type="PANTHER" id="PTHR12526">
    <property type="entry name" value="GLYCOSYLTRANSFERASE"/>
    <property type="match status" value="1"/>
</dbReference>
<dbReference type="Pfam" id="PF00534">
    <property type="entry name" value="Glycos_transf_1"/>
    <property type="match status" value="1"/>
</dbReference>